<gene>
    <name evidence="2" type="ORF">HNP98_002782</name>
</gene>
<reference evidence="2 3" key="1">
    <citation type="submission" date="2020-05" db="EMBL/GenBank/DDBJ databases">
        <title>Genomic Encyclopedia of Type Strains, Phase IV (KMG-V): Genome sequencing to study the core and pangenomes of soil and plant-associated prokaryotes.</title>
        <authorList>
            <person name="Whitman W."/>
        </authorList>
    </citation>
    <scope>NUCLEOTIDE SEQUENCE [LARGE SCALE GENOMIC DNA]</scope>
    <source>
        <strain evidence="2 3">9A</strain>
    </source>
</reference>
<protein>
    <recommendedName>
        <fullName evidence="4">Lipocalin-like domain-containing protein</fullName>
    </recommendedName>
</protein>
<organism evidence="2 3">
    <name type="scientific">Hymenobacter caeli</name>
    <dbReference type="NCBI Taxonomy" id="2735894"/>
    <lineage>
        <taxon>Bacteria</taxon>
        <taxon>Pseudomonadati</taxon>
        <taxon>Bacteroidota</taxon>
        <taxon>Cytophagia</taxon>
        <taxon>Cytophagales</taxon>
        <taxon>Hymenobacteraceae</taxon>
        <taxon>Hymenobacter</taxon>
    </lineage>
</organism>
<evidence type="ECO:0000313" key="2">
    <source>
        <dbReference type="EMBL" id="NRT19946.1"/>
    </source>
</evidence>
<comment type="caution">
    <text evidence="2">The sequence shown here is derived from an EMBL/GenBank/DDBJ whole genome shotgun (WGS) entry which is preliminary data.</text>
</comment>
<evidence type="ECO:0000313" key="3">
    <source>
        <dbReference type="Proteomes" id="UP000779507"/>
    </source>
</evidence>
<keyword evidence="1" id="KW-0732">Signal</keyword>
<feature type="signal peptide" evidence="1">
    <location>
        <begin position="1"/>
        <end position="23"/>
    </location>
</feature>
<evidence type="ECO:0008006" key="4">
    <source>
        <dbReference type="Google" id="ProtNLM"/>
    </source>
</evidence>
<feature type="chain" id="PRO_5047426175" description="Lipocalin-like domain-containing protein" evidence="1">
    <location>
        <begin position="24"/>
        <end position="161"/>
    </location>
</feature>
<sequence length="161" mass="18205">MNNKASFLLTIALLAFICTKVQAQGMEIKDYFLANEAGNDDVLNWFLVGYKGFTYTGDFGKNKDGCNIKRWTKDYSVIESNDCYSSKDGKNEHIFFIVAYLPKLELLLLEKSLVKYSFKMYSRETLASGVTLTTWVPDNANRISFIAVEEQNGTATVTFTP</sequence>
<dbReference type="Proteomes" id="UP000779507">
    <property type="component" value="Unassembled WGS sequence"/>
</dbReference>
<evidence type="ECO:0000256" key="1">
    <source>
        <dbReference type="SAM" id="SignalP"/>
    </source>
</evidence>
<name>A0ABX2FSG2_9BACT</name>
<proteinExistence type="predicted"/>
<keyword evidence="3" id="KW-1185">Reference proteome</keyword>
<dbReference type="RefSeq" id="WP_173810655.1">
    <property type="nucleotide sequence ID" value="NZ_JABSNP010000012.1"/>
</dbReference>
<accession>A0ABX2FSG2</accession>
<dbReference type="EMBL" id="JABSNP010000012">
    <property type="protein sequence ID" value="NRT19946.1"/>
    <property type="molecule type" value="Genomic_DNA"/>
</dbReference>